<dbReference type="InterPro" id="IPR011990">
    <property type="entry name" value="TPR-like_helical_dom_sf"/>
</dbReference>
<feature type="domain" description="RagB/SusD" evidence="6">
    <location>
        <begin position="289"/>
        <end position="542"/>
    </location>
</feature>
<dbReference type="Gene3D" id="1.25.40.390">
    <property type="match status" value="1"/>
</dbReference>
<dbReference type="Pfam" id="PF07980">
    <property type="entry name" value="SusD_RagB"/>
    <property type="match status" value="1"/>
</dbReference>
<dbReference type="SUPFAM" id="SSF48452">
    <property type="entry name" value="TPR-like"/>
    <property type="match status" value="1"/>
</dbReference>
<feature type="domain" description="SusD-like N-terminal" evidence="7">
    <location>
        <begin position="97"/>
        <end position="200"/>
    </location>
</feature>
<evidence type="ECO:0000259" key="7">
    <source>
        <dbReference type="Pfam" id="PF14322"/>
    </source>
</evidence>
<keyword evidence="3" id="KW-0732">Signal</keyword>
<evidence type="ECO:0000313" key="8">
    <source>
        <dbReference type="EMBL" id="RAJ91109.1"/>
    </source>
</evidence>
<comment type="similarity">
    <text evidence="2">Belongs to the SusD family.</text>
</comment>
<dbReference type="AlphaFoldDB" id="A0A327WRD2"/>
<dbReference type="InterPro" id="IPR033985">
    <property type="entry name" value="SusD-like_N"/>
</dbReference>
<keyword evidence="9" id="KW-1185">Reference proteome</keyword>
<evidence type="ECO:0000256" key="1">
    <source>
        <dbReference type="ARBA" id="ARBA00004442"/>
    </source>
</evidence>
<comment type="caution">
    <text evidence="8">The sequence shown here is derived from an EMBL/GenBank/DDBJ whole genome shotgun (WGS) entry which is preliminary data.</text>
</comment>
<dbReference type="OrthoDB" id="5694214at2"/>
<reference evidence="8 9" key="1">
    <citation type="submission" date="2018-06" db="EMBL/GenBank/DDBJ databases">
        <title>Genomic Encyclopedia of Archaeal and Bacterial Type Strains, Phase II (KMG-II): from individual species to whole genera.</title>
        <authorList>
            <person name="Goeker M."/>
        </authorList>
    </citation>
    <scope>NUCLEOTIDE SEQUENCE [LARGE SCALE GENOMIC DNA]</scope>
    <source>
        <strain evidence="8 9">DSM 21851</strain>
    </source>
</reference>
<comment type="subcellular location">
    <subcellularLocation>
        <location evidence="1">Cell outer membrane</location>
    </subcellularLocation>
</comment>
<dbReference type="GO" id="GO:0009279">
    <property type="term" value="C:cell outer membrane"/>
    <property type="evidence" value="ECO:0007669"/>
    <property type="project" value="UniProtKB-SubCell"/>
</dbReference>
<proteinExistence type="inferred from homology"/>
<dbReference type="RefSeq" id="WP_111631331.1">
    <property type="nucleotide sequence ID" value="NZ_QLMC01000009.1"/>
</dbReference>
<dbReference type="Pfam" id="PF14322">
    <property type="entry name" value="SusD-like_3"/>
    <property type="match status" value="1"/>
</dbReference>
<sequence>MKKILFTGLLSAFLLTGCNDDFLERFPEDKISDGNFWKTGADFKMYAAQFYPNLFDARLAWYSLDNFSDNQVPSSRNPYTWGEYPIPSSGGGWDKADWLPIRKVNYALGRIAGVPEDANLKLAHGELRFFRAFFYFDKLKKFGEVPWIEKSLDTESEALTAPRDSRETVVNNMLADLDFAIQNLPETSGEDRVTQFAALTLKGDIALYEGTFRKYHKVEGNHQDLLKKAADAYEKVINSGRFQVWSTGNPEKDYFDLFVQYELKGNPEGILVQRYITDKRMHNNVRQLGEPYTGYSKDFVESYLCTDGWPIALSPLYKGDANFADEFVNRDPRMQQSIYQTKRPYRIFDDGSITYKPMPEFQNNYCPTGYFILKGYSPYERDRLPSTSTTDDFIFRYGKLLVSYAEVKAELGECTQAVLDKTVNALRDRVRMPHLKTEVGFIDPNWPNWGMAISPLLNEIRRERRLETCAEGIRWDDLVRWKAGKLLENPKVIQGAKDPATKANRVIYPGVDARKWTDKLYLYPIPLQETALNPNLTQNPGW</sequence>
<dbReference type="InterPro" id="IPR012944">
    <property type="entry name" value="SusD_RagB_dom"/>
</dbReference>
<evidence type="ECO:0000256" key="5">
    <source>
        <dbReference type="ARBA" id="ARBA00023237"/>
    </source>
</evidence>
<dbReference type="PROSITE" id="PS51257">
    <property type="entry name" value="PROKAR_LIPOPROTEIN"/>
    <property type="match status" value="1"/>
</dbReference>
<accession>A0A327WRD2</accession>
<evidence type="ECO:0000256" key="3">
    <source>
        <dbReference type="ARBA" id="ARBA00022729"/>
    </source>
</evidence>
<protein>
    <submittedName>
        <fullName evidence="8">Putative outer membrane starch-binding protein</fullName>
    </submittedName>
</protein>
<dbReference type="Proteomes" id="UP000248790">
    <property type="component" value="Unassembled WGS sequence"/>
</dbReference>
<organism evidence="8 9">
    <name type="scientific">Larkinella arboricola</name>
    <dbReference type="NCBI Taxonomy" id="643671"/>
    <lineage>
        <taxon>Bacteria</taxon>
        <taxon>Pseudomonadati</taxon>
        <taxon>Bacteroidota</taxon>
        <taxon>Cytophagia</taxon>
        <taxon>Cytophagales</taxon>
        <taxon>Spirosomataceae</taxon>
        <taxon>Larkinella</taxon>
    </lineage>
</organism>
<evidence type="ECO:0000313" key="9">
    <source>
        <dbReference type="Proteomes" id="UP000248790"/>
    </source>
</evidence>
<name>A0A327WRD2_LARAB</name>
<keyword evidence="5" id="KW-0998">Cell outer membrane</keyword>
<gene>
    <name evidence="8" type="ORF">LX87_05326</name>
</gene>
<evidence type="ECO:0000259" key="6">
    <source>
        <dbReference type="Pfam" id="PF07980"/>
    </source>
</evidence>
<dbReference type="EMBL" id="QLMC01000009">
    <property type="protein sequence ID" value="RAJ91109.1"/>
    <property type="molecule type" value="Genomic_DNA"/>
</dbReference>
<evidence type="ECO:0000256" key="2">
    <source>
        <dbReference type="ARBA" id="ARBA00006275"/>
    </source>
</evidence>
<evidence type="ECO:0000256" key="4">
    <source>
        <dbReference type="ARBA" id="ARBA00023136"/>
    </source>
</evidence>
<keyword evidence="4" id="KW-0472">Membrane</keyword>